<keyword evidence="1" id="KW-0645">Protease</keyword>
<keyword evidence="1" id="KW-0378">Hydrolase</keyword>
<dbReference type="Proteomes" id="UP000185678">
    <property type="component" value="Unassembled WGS sequence"/>
</dbReference>
<keyword evidence="2" id="KW-1185">Reference proteome</keyword>
<dbReference type="InterPro" id="IPR023430">
    <property type="entry name" value="Pept_HybD-like_dom_sf"/>
</dbReference>
<evidence type="ECO:0000313" key="1">
    <source>
        <dbReference type="EMBL" id="SIS51823.1"/>
    </source>
</evidence>
<dbReference type="SUPFAM" id="SSF53163">
    <property type="entry name" value="HybD-like"/>
    <property type="match status" value="1"/>
</dbReference>
<dbReference type="GO" id="GO:0006508">
    <property type="term" value="P:proteolysis"/>
    <property type="evidence" value="ECO:0007669"/>
    <property type="project" value="UniProtKB-KW"/>
</dbReference>
<protein>
    <submittedName>
        <fullName evidence="1">Hydrogenase maturation protease</fullName>
    </submittedName>
</protein>
<dbReference type="Gene3D" id="3.40.50.1450">
    <property type="entry name" value="HybD-like"/>
    <property type="match status" value="1"/>
</dbReference>
<evidence type="ECO:0000313" key="2">
    <source>
        <dbReference type="Proteomes" id="UP000185678"/>
    </source>
</evidence>
<proteinExistence type="predicted"/>
<organism evidence="1 2">
    <name type="scientific">Insolitispirillum peregrinum</name>
    <dbReference type="NCBI Taxonomy" id="80876"/>
    <lineage>
        <taxon>Bacteria</taxon>
        <taxon>Pseudomonadati</taxon>
        <taxon>Pseudomonadota</taxon>
        <taxon>Alphaproteobacteria</taxon>
        <taxon>Rhodospirillales</taxon>
        <taxon>Novispirillaceae</taxon>
        <taxon>Insolitispirillum</taxon>
    </lineage>
</organism>
<dbReference type="STRING" id="80876.SAMN05421779_102433"/>
<dbReference type="RefSeq" id="WP_076399296.1">
    <property type="nucleotide sequence ID" value="NZ_FTOA01000002.1"/>
</dbReference>
<name>A0A1N7JR54_9PROT</name>
<dbReference type="GO" id="GO:0008233">
    <property type="term" value="F:peptidase activity"/>
    <property type="evidence" value="ECO:0007669"/>
    <property type="project" value="UniProtKB-KW"/>
</dbReference>
<dbReference type="EMBL" id="FTOA01000002">
    <property type="protein sequence ID" value="SIS51823.1"/>
    <property type="molecule type" value="Genomic_DNA"/>
</dbReference>
<gene>
    <name evidence="1" type="ORF">SAMN05421779_102433</name>
</gene>
<dbReference type="AlphaFoldDB" id="A0A1N7JR54"/>
<sequence length="166" mass="17900">MSERLTLILGLGQPGQGDAACGLQVAETLKASALATDPSVVIMTHIGDGEALLHLLRTFERVILIGGMMPFRKEPDYHGGKIVELCDWQINLPLAMDWASPARGLSITNALALAYSTGAWPDRLMVYGITGEQWWPGAPLSDEVQAILPEISQRITATVSAWLGHP</sequence>
<dbReference type="OrthoDB" id="9792731at2"/>
<accession>A0A1N7JR54</accession>
<reference evidence="1 2" key="1">
    <citation type="submission" date="2017-01" db="EMBL/GenBank/DDBJ databases">
        <authorList>
            <person name="Mah S.A."/>
            <person name="Swanson W.J."/>
            <person name="Moy G.W."/>
            <person name="Vacquier V.D."/>
        </authorList>
    </citation>
    <scope>NUCLEOTIDE SEQUENCE [LARGE SCALE GENOMIC DNA]</scope>
    <source>
        <strain evidence="1 2">DSM 11589</strain>
    </source>
</reference>